<dbReference type="Proteomes" id="UP000507245">
    <property type="component" value="Unassembled WGS sequence"/>
</dbReference>
<protein>
    <submittedName>
        <fullName evidence="1">Uncharacterized protein</fullName>
    </submittedName>
</protein>
<dbReference type="Proteomes" id="UP000507222">
    <property type="component" value="Unassembled WGS sequence"/>
</dbReference>
<organism evidence="1 3">
    <name type="scientific">Prunus armeniaca</name>
    <name type="common">Apricot</name>
    <name type="synonym">Armeniaca vulgaris</name>
    <dbReference type="NCBI Taxonomy" id="36596"/>
    <lineage>
        <taxon>Eukaryota</taxon>
        <taxon>Viridiplantae</taxon>
        <taxon>Streptophyta</taxon>
        <taxon>Embryophyta</taxon>
        <taxon>Tracheophyta</taxon>
        <taxon>Spermatophyta</taxon>
        <taxon>Magnoliopsida</taxon>
        <taxon>eudicotyledons</taxon>
        <taxon>Gunneridae</taxon>
        <taxon>Pentapetalae</taxon>
        <taxon>rosids</taxon>
        <taxon>fabids</taxon>
        <taxon>Rosales</taxon>
        <taxon>Rosaceae</taxon>
        <taxon>Amygdaloideae</taxon>
        <taxon>Amygdaleae</taxon>
        <taxon>Prunus</taxon>
    </lineage>
</organism>
<dbReference type="OrthoDB" id="10253254at2759"/>
<dbReference type="EMBL" id="CAEKKB010000003">
    <property type="protein sequence ID" value="CAB4304705.1"/>
    <property type="molecule type" value="Genomic_DNA"/>
</dbReference>
<sequence length="67" mass="7622">MLVLQSIWVSGWGSQKELDETKFNFAGAEGGHVSFLNVYKGFLQFGKSSQWCHKNFVNYQVMVCISN</sequence>
<keyword evidence="4" id="KW-1185">Reference proteome</keyword>
<evidence type="ECO:0000313" key="3">
    <source>
        <dbReference type="Proteomes" id="UP000507222"/>
    </source>
</evidence>
<evidence type="ECO:0000313" key="4">
    <source>
        <dbReference type="Proteomes" id="UP000507245"/>
    </source>
</evidence>
<reference evidence="1 3" key="2">
    <citation type="submission" date="2020-05" db="EMBL/GenBank/DDBJ databases">
        <authorList>
            <person name="Campoy J."/>
            <person name="Schneeberger K."/>
            <person name="Spophaly S."/>
        </authorList>
    </citation>
    <scope>NUCLEOTIDE SEQUENCE [LARGE SCALE GENOMIC DNA]</scope>
    <source>
        <strain evidence="1">PruArmRojPasFocal</strain>
    </source>
</reference>
<dbReference type="AlphaFoldDB" id="A0A6J5UE88"/>
<evidence type="ECO:0000313" key="1">
    <source>
        <dbReference type="EMBL" id="CAB4274232.1"/>
    </source>
</evidence>
<gene>
    <name evidence="1" type="ORF">CURHAP_LOCUS22650</name>
    <name evidence="2" type="ORF">ORAREDHAP_LOCUS22395</name>
</gene>
<dbReference type="EMBL" id="CAEKDK010000003">
    <property type="protein sequence ID" value="CAB4274232.1"/>
    <property type="molecule type" value="Genomic_DNA"/>
</dbReference>
<accession>A0A6J5UE88</accession>
<proteinExistence type="predicted"/>
<evidence type="ECO:0000313" key="2">
    <source>
        <dbReference type="EMBL" id="CAB4304705.1"/>
    </source>
</evidence>
<reference evidence="4" key="1">
    <citation type="journal article" date="2020" name="Genome Biol.">
        <title>Gamete binning: chromosome-level and haplotype-resolved genome assembly enabled by high-throughput single-cell sequencing of gamete genomes.</title>
        <authorList>
            <person name="Campoy J.A."/>
            <person name="Sun H."/>
            <person name="Goel M."/>
            <person name="Jiao W.-B."/>
            <person name="Folz-Donahue K."/>
            <person name="Wang N."/>
            <person name="Rubio M."/>
            <person name="Liu C."/>
            <person name="Kukat C."/>
            <person name="Ruiz D."/>
            <person name="Huettel B."/>
            <person name="Schneeberger K."/>
        </authorList>
    </citation>
    <scope>NUCLEOTIDE SEQUENCE [LARGE SCALE GENOMIC DNA]</scope>
    <source>
        <strain evidence="4">cv. Rojo Pasion</strain>
    </source>
</reference>
<name>A0A6J5UE88_PRUAR</name>